<evidence type="ECO:0000313" key="4">
    <source>
        <dbReference type="Proteomes" id="UP001215280"/>
    </source>
</evidence>
<dbReference type="InterPro" id="IPR046522">
    <property type="entry name" value="DUF6699"/>
</dbReference>
<feature type="region of interest" description="Disordered" evidence="1">
    <location>
        <begin position="1"/>
        <end position="56"/>
    </location>
</feature>
<evidence type="ECO:0000259" key="2">
    <source>
        <dbReference type="Pfam" id="PF20415"/>
    </source>
</evidence>
<comment type="caution">
    <text evidence="3">The sequence shown here is derived from an EMBL/GenBank/DDBJ whole genome shotgun (WGS) entry which is preliminary data.</text>
</comment>
<sequence>MPGRQVRFSTENTFHSPLPQLSWSNSSATSSSGPPTPPTPPYADLPGPTPYAPRRSYTDSVVKKGHAHGLLAFSDSPLLIYDMSLHPSLISTHYLGVSSAGMLEPAVSPPQPSISISTPYLPWSIAVSASNGLYVTVSDVLTSLYRSLRINVTPAEFTALGTEKLMRRATASYTQRYTWLKGHCGYTEEQQQGVKRVDFLMGCTQFRGLSSTGSADVWQLYIS</sequence>
<reference evidence="3" key="1">
    <citation type="submission" date="2023-03" db="EMBL/GenBank/DDBJ databases">
        <title>Massive genome expansion in bonnet fungi (Mycena s.s.) driven by repeated elements and novel gene families across ecological guilds.</title>
        <authorList>
            <consortium name="Lawrence Berkeley National Laboratory"/>
            <person name="Harder C.B."/>
            <person name="Miyauchi S."/>
            <person name="Viragh M."/>
            <person name="Kuo A."/>
            <person name="Thoen E."/>
            <person name="Andreopoulos B."/>
            <person name="Lu D."/>
            <person name="Skrede I."/>
            <person name="Drula E."/>
            <person name="Henrissat B."/>
            <person name="Morin E."/>
            <person name="Kohler A."/>
            <person name="Barry K."/>
            <person name="LaButti K."/>
            <person name="Morin E."/>
            <person name="Salamov A."/>
            <person name="Lipzen A."/>
            <person name="Mereny Z."/>
            <person name="Hegedus B."/>
            <person name="Baldrian P."/>
            <person name="Stursova M."/>
            <person name="Weitz H."/>
            <person name="Taylor A."/>
            <person name="Grigoriev I.V."/>
            <person name="Nagy L.G."/>
            <person name="Martin F."/>
            <person name="Kauserud H."/>
        </authorList>
    </citation>
    <scope>NUCLEOTIDE SEQUENCE</scope>
    <source>
        <strain evidence="3">CBHHK188m</strain>
    </source>
</reference>
<evidence type="ECO:0000256" key="1">
    <source>
        <dbReference type="SAM" id="MobiDB-lite"/>
    </source>
</evidence>
<protein>
    <recommendedName>
        <fullName evidence="2">DUF6699 domain-containing protein</fullName>
    </recommendedName>
</protein>
<dbReference type="Proteomes" id="UP001215280">
    <property type="component" value="Unassembled WGS sequence"/>
</dbReference>
<name>A0AAD7MS04_9AGAR</name>
<dbReference type="EMBL" id="JARJLG010000207">
    <property type="protein sequence ID" value="KAJ7728169.1"/>
    <property type="molecule type" value="Genomic_DNA"/>
</dbReference>
<organism evidence="3 4">
    <name type="scientific">Mycena maculata</name>
    <dbReference type="NCBI Taxonomy" id="230809"/>
    <lineage>
        <taxon>Eukaryota</taxon>
        <taxon>Fungi</taxon>
        <taxon>Dikarya</taxon>
        <taxon>Basidiomycota</taxon>
        <taxon>Agaricomycotina</taxon>
        <taxon>Agaricomycetes</taxon>
        <taxon>Agaricomycetidae</taxon>
        <taxon>Agaricales</taxon>
        <taxon>Marasmiineae</taxon>
        <taxon>Mycenaceae</taxon>
        <taxon>Mycena</taxon>
    </lineage>
</organism>
<proteinExistence type="predicted"/>
<keyword evidence="4" id="KW-1185">Reference proteome</keyword>
<gene>
    <name evidence="3" type="ORF">DFH07DRAFT_757363</name>
</gene>
<feature type="domain" description="DUF6699" evidence="2">
    <location>
        <begin position="79"/>
        <end position="212"/>
    </location>
</feature>
<evidence type="ECO:0000313" key="3">
    <source>
        <dbReference type="EMBL" id="KAJ7728169.1"/>
    </source>
</evidence>
<accession>A0AAD7MS04</accession>
<feature type="compositionally biased region" description="Pro residues" evidence="1">
    <location>
        <begin position="34"/>
        <end position="51"/>
    </location>
</feature>
<dbReference type="Pfam" id="PF20415">
    <property type="entry name" value="DUF6699"/>
    <property type="match status" value="1"/>
</dbReference>
<dbReference type="AlphaFoldDB" id="A0AAD7MS04"/>
<feature type="compositionally biased region" description="Low complexity" evidence="1">
    <location>
        <begin position="21"/>
        <end position="33"/>
    </location>
</feature>